<evidence type="ECO:0000313" key="1">
    <source>
        <dbReference type="EMBL" id="KAL0404202.1"/>
    </source>
</evidence>
<reference evidence="1" key="2">
    <citation type="journal article" date="2024" name="Plant">
        <title>Genomic evolution and insights into agronomic trait innovations of Sesamum species.</title>
        <authorList>
            <person name="Miao H."/>
            <person name="Wang L."/>
            <person name="Qu L."/>
            <person name="Liu H."/>
            <person name="Sun Y."/>
            <person name="Le M."/>
            <person name="Wang Q."/>
            <person name="Wei S."/>
            <person name="Zheng Y."/>
            <person name="Lin W."/>
            <person name="Duan Y."/>
            <person name="Cao H."/>
            <person name="Xiong S."/>
            <person name="Wang X."/>
            <person name="Wei L."/>
            <person name="Li C."/>
            <person name="Ma Q."/>
            <person name="Ju M."/>
            <person name="Zhao R."/>
            <person name="Li G."/>
            <person name="Mu C."/>
            <person name="Tian Q."/>
            <person name="Mei H."/>
            <person name="Zhang T."/>
            <person name="Gao T."/>
            <person name="Zhang H."/>
        </authorList>
    </citation>
    <scope>NUCLEOTIDE SEQUENCE</scope>
    <source>
        <strain evidence="1">G02</strain>
    </source>
</reference>
<gene>
    <name evidence="1" type="ORF">Sradi_2061000</name>
</gene>
<dbReference type="AlphaFoldDB" id="A0AAW2THY3"/>
<comment type="caution">
    <text evidence="1">The sequence shown here is derived from an EMBL/GenBank/DDBJ whole genome shotgun (WGS) entry which is preliminary data.</text>
</comment>
<organism evidence="1">
    <name type="scientific">Sesamum radiatum</name>
    <name type="common">Black benniseed</name>
    <dbReference type="NCBI Taxonomy" id="300843"/>
    <lineage>
        <taxon>Eukaryota</taxon>
        <taxon>Viridiplantae</taxon>
        <taxon>Streptophyta</taxon>
        <taxon>Embryophyta</taxon>
        <taxon>Tracheophyta</taxon>
        <taxon>Spermatophyta</taxon>
        <taxon>Magnoliopsida</taxon>
        <taxon>eudicotyledons</taxon>
        <taxon>Gunneridae</taxon>
        <taxon>Pentapetalae</taxon>
        <taxon>asterids</taxon>
        <taxon>lamiids</taxon>
        <taxon>Lamiales</taxon>
        <taxon>Pedaliaceae</taxon>
        <taxon>Sesamum</taxon>
    </lineage>
</organism>
<protein>
    <submittedName>
        <fullName evidence="1">Uncharacterized protein</fullName>
    </submittedName>
</protein>
<proteinExistence type="predicted"/>
<name>A0AAW2THY3_SESRA</name>
<accession>A0AAW2THY3</accession>
<sequence length="49" mass="5913">MRDDVRDEVIKCLWKNKDIFAWTPQDLKGIDPGFITYHFNLEPYIRSVK</sequence>
<reference evidence="1" key="1">
    <citation type="submission" date="2020-06" db="EMBL/GenBank/DDBJ databases">
        <authorList>
            <person name="Li T."/>
            <person name="Hu X."/>
            <person name="Zhang T."/>
            <person name="Song X."/>
            <person name="Zhang H."/>
            <person name="Dai N."/>
            <person name="Sheng W."/>
            <person name="Hou X."/>
            <person name="Wei L."/>
        </authorList>
    </citation>
    <scope>NUCLEOTIDE SEQUENCE</scope>
    <source>
        <strain evidence="1">G02</strain>
        <tissue evidence="1">Leaf</tissue>
    </source>
</reference>
<dbReference type="EMBL" id="JACGWJ010000008">
    <property type="protein sequence ID" value="KAL0404202.1"/>
    <property type="molecule type" value="Genomic_DNA"/>
</dbReference>